<dbReference type="AlphaFoldDB" id="A0A4Z0BTU2"/>
<feature type="transmembrane region" description="Helical" evidence="11">
    <location>
        <begin position="6"/>
        <end position="28"/>
    </location>
</feature>
<protein>
    <recommendedName>
        <fullName evidence="3">histidine kinase</fullName>
        <ecNumber evidence="3">2.7.13.3</ecNumber>
    </recommendedName>
</protein>
<dbReference type="Pfam" id="PF00512">
    <property type="entry name" value="HisKA"/>
    <property type="match status" value="1"/>
</dbReference>
<dbReference type="Proteomes" id="UP000297839">
    <property type="component" value="Unassembled WGS sequence"/>
</dbReference>
<dbReference type="Gene3D" id="1.10.287.130">
    <property type="match status" value="1"/>
</dbReference>
<dbReference type="EMBL" id="SMLK01000003">
    <property type="protein sequence ID" value="TFZ01894.1"/>
    <property type="molecule type" value="Genomic_DNA"/>
</dbReference>
<evidence type="ECO:0000256" key="2">
    <source>
        <dbReference type="ARBA" id="ARBA00004651"/>
    </source>
</evidence>
<dbReference type="PANTHER" id="PTHR45436:SF10">
    <property type="entry name" value="HISTIDINE KINASE"/>
    <property type="match status" value="1"/>
</dbReference>
<evidence type="ECO:0000256" key="4">
    <source>
        <dbReference type="ARBA" id="ARBA00022475"/>
    </source>
</evidence>
<name>A0A4Z0BTU2_9BURK</name>
<evidence type="ECO:0000256" key="5">
    <source>
        <dbReference type="ARBA" id="ARBA00022553"/>
    </source>
</evidence>
<keyword evidence="4" id="KW-1003">Cell membrane</keyword>
<dbReference type="SUPFAM" id="SSF103190">
    <property type="entry name" value="Sensory domain-like"/>
    <property type="match status" value="1"/>
</dbReference>
<dbReference type="InterPro" id="IPR003661">
    <property type="entry name" value="HisK_dim/P_dom"/>
</dbReference>
<dbReference type="PRINTS" id="PR00344">
    <property type="entry name" value="BCTRLSENSOR"/>
</dbReference>
<dbReference type="RefSeq" id="WP_135249994.1">
    <property type="nucleotide sequence ID" value="NZ_SMLK01000003.1"/>
</dbReference>
<sequence length="480" mass="53058">MNAKRNRIFIGILLIYAIGIAFLLYRVLADLDPRYRESAEESLVETAQLMASLVEQDVRDGAIDTARLDPLFRSVYARRFEARIFSMTKERVELRMYVTDRGGRVLYDSLGQVAGADFSQWRDVRLALRGEYGARTSPDLEHEPDTSVMYVGAPVRWRDGIVGAVSVGKPVQSFGQFVQAARRKTLYVGLTSAVAVLMLAIIVSVWLVRPFGLIADYVRYVRSQRKLSLPRLGRRALGVIGAAYEEMRDALAGRNYVADYVQTLTHEVKSPLSAIRGAAELLQEPGMPPGQRQQFLDNITRETQRIQETVDRMMELTALETRRRLDATQLVAMTPLLEDVVASANPTAAARGVRVKLAIGADASVDGDPFLLRRALGNLLDNAIDFSPEGGEVLVSTRLRPRSLVIEVADQGPGIPEYAQDKVFEKFYSLARPHSRKKSTGLGLPFVREIASLHHGRVELVNAGEGAGAVARLRLPVASG</sequence>
<dbReference type="NCBIfam" id="NF008312">
    <property type="entry name" value="PRK11100.1"/>
    <property type="match status" value="1"/>
</dbReference>
<keyword evidence="8 13" id="KW-0418">Kinase</keyword>
<evidence type="ECO:0000256" key="3">
    <source>
        <dbReference type="ARBA" id="ARBA00012438"/>
    </source>
</evidence>
<keyword evidence="14" id="KW-1185">Reference proteome</keyword>
<evidence type="ECO:0000313" key="14">
    <source>
        <dbReference type="Proteomes" id="UP000297839"/>
    </source>
</evidence>
<keyword evidence="9 11" id="KW-1133">Transmembrane helix</keyword>
<proteinExistence type="predicted"/>
<evidence type="ECO:0000313" key="13">
    <source>
        <dbReference type="EMBL" id="TFZ01894.1"/>
    </source>
</evidence>
<evidence type="ECO:0000256" key="1">
    <source>
        <dbReference type="ARBA" id="ARBA00000085"/>
    </source>
</evidence>
<comment type="catalytic activity">
    <reaction evidence="1">
        <text>ATP + protein L-histidine = ADP + protein N-phospho-L-histidine.</text>
        <dbReference type="EC" id="2.7.13.3"/>
    </reaction>
</comment>
<dbReference type="InterPro" id="IPR036890">
    <property type="entry name" value="HATPase_C_sf"/>
</dbReference>
<dbReference type="SMART" id="SM00387">
    <property type="entry name" value="HATPase_c"/>
    <property type="match status" value="1"/>
</dbReference>
<dbReference type="OrthoDB" id="9806130at2"/>
<dbReference type="InterPro" id="IPR005467">
    <property type="entry name" value="His_kinase_dom"/>
</dbReference>
<dbReference type="GO" id="GO:0005886">
    <property type="term" value="C:plasma membrane"/>
    <property type="evidence" value="ECO:0007669"/>
    <property type="project" value="UniProtKB-SubCell"/>
</dbReference>
<dbReference type="SUPFAM" id="SSF55874">
    <property type="entry name" value="ATPase domain of HSP90 chaperone/DNA topoisomerase II/histidine kinase"/>
    <property type="match status" value="1"/>
</dbReference>
<dbReference type="InterPro" id="IPR029151">
    <property type="entry name" value="Sensor-like_sf"/>
</dbReference>
<keyword evidence="6" id="KW-0808">Transferase</keyword>
<dbReference type="EC" id="2.7.13.3" evidence="3"/>
<evidence type="ECO:0000256" key="9">
    <source>
        <dbReference type="ARBA" id="ARBA00022989"/>
    </source>
</evidence>
<evidence type="ECO:0000256" key="8">
    <source>
        <dbReference type="ARBA" id="ARBA00022777"/>
    </source>
</evidence>
<dbReference type="GO" id="GO:0000155">
    <property type="term" value="F:phosphorelay sensor kinase activity"/>
    <property type="evidence" value="ECO:0007669"/>
    <property type="project" value="InterPro"/>
</dbReference>
<keyword evidence="7 11" id="KW-0812">Transmembrane</keyword>
<dbReference type="CDD" id="cd00082">
    <property type="entry name" value="HisKA"/>
    <property type="match status" value="1"/>
</dbReference>
<comment type="subcellular location">
    <subcellularLocation>
        <location evidence="2">Cell membrane</location>
        <topology evidence="2">Multi-pass membrane protein</topology>
    </subcellularLocation>
</comment>
<feature type="domain" description="Histidine kinase" evidence="12">
    <location>
        <begin position="263"/>
        <end position="479"/>
    </location>
</feature>
<dbReference type="SUPFAM" id="SSF47384">
    <property type="entry name" value="Homodimeric domain of signal transducing histidine kinase"/>
    <property type="match status" value="1"/>
</dbReference>
<gene>
    <name evidence="13" type="primary">creC</name>
    <name evidence="13" type="ORF">EZ216_11940</name>
</gene>
<evidence type="ECO:0000256" key="11">
    <source>
        <dbReference type="SAM" id="Phobius"/>
    </source>
</evidence>
<dbReference type="Pfam" id="PF02518">
    <property type="entry name" value="HATPase_c"/>
    <property type="match status" value="1"/>
</dbReference>
<dbReference type="PANTHER" id="PTHR45436">
    <property type="entry name" value="SENSOR HISTIDINE KINASE YKOH"/>
    <property type="match status" value="1"/>
</dbReference>
<feature type="transmembrane region" description="Helical" evidence="11">
    <location>
        <begin position="186"/>
        <end position="208"/>
    </location>
</feature>
<dbReference type="InterPro" id="IPR050428">
    <property type="entry name" value="TCS_sensor_his_kinase"/>
</dbReference>
<evidence type="ECO:0000256" key="6">
    <source>
        <dbReference type="ARBA" id="ARBA00022679"/>
    </source>
</evidence>
<dbReference type="InterPro" id="IPR003594">
    <property type="entry name" value="HATPase_dom"/>
</dbReference>
<keyword evidence="5" id="KW-0597">Phosphoprotein</keyword>
<comment type="caution">
    <text evidence="13">The sequence shown here is derived from an EMBL/GenBank/DDBJ whole genome shotgun (WGS) entry which is preliminary data.</text>
</comment>
<dbReference type="InterPro" id="IPR004358">
    <property type="entry name" value="Sig_transdc_His_kin-like_C"/>
</dbReference>
<organism evidence="13 14">
    <name type="scientific">Ramlibacter humi</name>
    <dbReference type="NCBI Taxonomy" id="2530451"/>
    <lineage>
        <taxon>Bacteria</taxon>
        <taxon>Pseudomonadati</taxon>
        <taxon>Pseudomonadota</taxon>
        <taxon>Betaproteobacteria</taxon>
        <taxon>Burkholderiales</taxon>
        <taxon>Comamonadaceae</taxon>
        <taxon>Ramlibacter</taxon>
    </lineage>
</organism>
<dbReference type="InterPro" id="IPR036097">
    <property type="entry name" value="HisK_dim/P_sf"/>
</dbReference>
<evidence type="ECO:0000259" key="12">
    <source>
        <dbReference type="PROSITE" id="PS50109"/>
    </source>
</evidence>
<reference evidence="13 14" key="1">
    <citation type="submission" date="2019-03" db="EMBL/GenBank/DDBJ databases">
        <title>Ramlibacter sp. 18x22-1, whole genome shotgun sequence.</title>
        <authorList>
            <person name="Zhang X."/>
            <person name="Feng G."/>
            <person name="Zhu H."/>
        </authorList>
    </citation>
    <scope>NUCLEOTIDE SEQUENCE [LARGE SCALE GENOMIC DNA]</scope>
    <source>
        <strain evidence="13 14">18x22-1</strain>
    </source>
</reference>
<keyword evidence="10 11" id="KW-0472">Membrane</keyword>
<dbReference type="Gene3D" id="3.30.565.10">
    <property type="entry name" value="Histidine kinase-like ATPase, C-terminal domain"/>
    <property type="match status" value="1"/>
</dbReference>
<evidence type="ECO:0000256" key="10">
    <source>
        <dbReference type="ARBA" id="ARBA00023136"/>
    </source>
</evidence>
<dbReference type="SMART" id="SM00388">
    <property type="entry name" value="HisKA"/>
    <property type="match status" value="1"/>
</dbReference>
<evidence type="ECO:0000256" key="7">
    <source>
        <dbReference type="ARBA" id="ARBA00022692"/>
    </source>
</evidence>
<dbReference type="PROSITE" id="PS50109">
    <property type="entry name" value="HIS_KIN"/>
    <property type="match status" value="1"/>
</dbReference>
<accession>A0A4Z0BTU2</accession>